<sequence length="163" mass="18024">MWRLSCSHRDQHNLHLCAPPPLASPFPHFTSLQHPRSTRFQMRPHALLHLPLKAVTRRIKWRLEPPFLLLRREGGSTAASHLRGHSAPAYAGEAAGEAESGPPPECRCASFAPSRSQTTLNVTVQNVLWFGWGRWRAGARALFPASITQKAVLLGSGRTPTPC</sequence>
<keyword evidence="2" id="KW-1185">Reference proteome</keyword>
<dbReference type="Proteomes" id="UP001230504">
    <property type="component" value="Unassembled WGS sequence"/>
</dbReference>
<comment type="caution">
    <text evidence="1">The sequence shown here is derived from an EMBL/GenBank/DDBJ whole genome shotgun (WGS) entry which is preliminary data.</text>
</comment>
<organism evidence="1 2">
    <name type="scientific">Colletotrichum navitas</name>
    <dbReference type="NCBI Taxonomy" id="681940"/>
    <lineage>
        <taxon>Eukaryota</taxon>
        <taxon>Fungi</taxon>
        <taxon>Dikarya</taxon>
        <taxon>Ascomycota</taxon>
        <taxon>Pezizomycotina</taxon>
        <taxon>Sordariomycetes</taxon>
        <taxon>Hypocreomycetidae</taxon>
        <taxon>Glomerellales</taxon>
        <taxon>Glomerellaceae</taxon>
        <taxon>Colletotrichum</taxon>
        <taxon>Colletotrichum graminicola species complex</taxon>
    </lineage>
</organism>
<gene>
    <name evidence="1" type="ORF">LY79DRAFT_357957</name>
</gene>
<proteinExistence type="predicted"/>
<evidence type="ECO:0000313" key="2">
    <source>
        <dbReference type="Proteomes" id="UP001230504"/>
    </source>
</evidence>
<dbReference type="GeneID" id="85436948"/>
<name>A0AAD8PR29_9PEZI</name>
<dbReference type="EMBL" id="JAHLJV010000070">
    <property type="protein sequence ID" value="KAK1579169.1"/>
    <property type="molecule type" value="Genomic_DNA"/>
</dbReference>
<reference evidence="1" key="1">
    <citation type="submission" date="2021-06" db="EMBL/GenBank/DDBJ databases">
        <title>Comparative genomics, transcriptomics and evolutionary studies reveal genomic signatures of adaptation to plant cell wall in hemibiotrophic fungi.</title>
        <authorList>
            <consortium name="DOE Joint Genome Institute"/>
            <person name="Baroncelli R."/>
            <person name="Diaz J.F."/>
            <person name="Benocci T."/>
            <person name="Peng M."/>
            <person name="Battaglia E."/>
            <person name="Haridas S."/>
            <person name="Andreopoulos W."/>
            <person name="Labutti K."/>
            <person name="Pangilinan J."/>
            <person name="Floch G.L."/>
            <person name="Makela M.R."/>
            <person name="Henrissat B."/>
            <person name="Grigoriev I.V."/>
            <person name="Crouch J.A."/>
            <person name="De Vries R.P."/>
            <person name="Sukno S.A."/>
            <person name="Thon M.R."/>
        </authorList>
    </citation>
    <scope>NUCLEOTIDE SEQUENCE</scope>
    <source>
        <strain evidence="1">CBS 125086</strain>
    </source>
</reference>
<accession>A0AAD8PR29</accession>
<evidence type="ECO:0000313" key="1">
    <source>
        <dbReference type="EMBL" id="KAK1579169.1"/>
    </source>
</evidence>
<dbReference type="AlphaFoldDB" id="A0AAD8PR29"/>
<protein>
    <submittedName>
        <fullName evidence="1">Uncharacterized protein</fullName>
    </submittedName>
</protein>
<dbReference type="RefSeq" id="XP_060410320.1">
    <property type="nucleotide sequence ID" value="XM_060552708.1"/>
</dbReference>